<organism evidence="2 3">
    <name type="scientific">Neobacillus notoginsengisoli</name>
    <dbReference type="NCBI Taxonomy" id="1578198"/>
    <lineage>
        <taxon>Bacteria</taxon>
        <taxon>Bacillati</taxon>
        <taxon>Bacillota</taxon>
        <taxon>Bacilli</taxon>
        <taxon>Bacillales</taxon>
        <taxon>Bacillaceae</taxon>
        <taxon>Neobacillus</taxon>
    </lineage>
</organism>
<reference evidence="2 3" key="1">
    <citation type="journal article" date="2017" name="Int. J. Syst. Evol. Microbiol.">
        <title>Bacillus notoginsengisoli sp. nov., a novel bacterium isolated from the rhizosphere of Panax notoginseng.</title>
        <authorList>
            <person name="Zhang M.Y."/>
            <person name="Cheng J."/>
            <person name="Cai Y."/>
            <person name="Zhang T.Y."/>
            <person name="Wu Y.Y."/>
            <person name="Manikprabhu D."/>
            <person name="Li W.J."/>
            <person name="Zhang Y.X."/>
        </authorList>
    </citation>
    <scope>NUCLEOTIDE SEQUENCE [LARGE SCALE GENOMIC DNA]</scope>
    <source>
        <strain evidence="2 3">JCM 30743</strain>
    </source>
</reference>
<dbReference type="GO" id="GO:0016740">
    <property type="term" value="F:transferase activity"/>
    <property type="evidence" value="ECO:0007669"/>
    <property type="project" value="UniProtKB-KW"/>
</dbReference>
<dbReference type="Proteomes" id="UP000284416">
    <property type="component" value="Unassembled WGS sequence"/>
</dbReference>
<dbReference type="AlphaFoldDB" id="A0A417Z0I1"/>
<proteinExistence type="predicted"/>
<dbReference type="Gene3D" id="3.90.550.10">
    <property type="entry name" value="Spore Coat Polysaccharide Biosynthesis Protein SpsA, Chain A"/>
    <property type="match status" value="1"/>
</dbReference>
<name>A0A417Z0I1_9BACI</name>
<dbReference type="RefSeq" id="WP_118919182.1">
    <property type="nucleotide sequence ID" value="NZ_QWEG01000001.1"/>
</dbReference>
<dbReference type="InterPro" id="IPR001173">
    <property type="entry name" value="Glyco_trans_2-like"/>
</dbReference>
<evidence type="ECO:0000313" key="2">
    <source>
        <dbReference type="EMBL" id="RHW43575.1"/>
    </source>
</evidence>
<keyword evidence="2" id="KW-0808">Transferase</keyword>
<protein>
    <submittedName>
        <fullName evidence="2">Glycosyltransferase family 2 protein</fullName>
    </submittedName>
</protein>
<evidence type="ECO:0000313" key="3">
    <source>
        <dbReference type="Proteomes" id="UP000284416"/>
    </source>
</evidence>
<dbReference type="EMBL" id="QWEG01000001">
    <property type="protein sequence ID" value="RHW43575.1"/>
    <property type="molecule type" value="Genomic_DNA"/>
</dbReference>
<dbReference type="SUPFAM" id="SSF53448">
    <property type="entry name" value="Nucleotide-diphospho-sugar transferases"/>
    <property type="match status" value="1"/>
</dbReference>
<comment type="caution">
    <text evidence="2">The sequence shown here is derived from an EMBL/GenBank/DDBJ whole genome shotgun (WGS) entry which is preliminary data.</text>
</comment>
<keyword evidence="3" id="KW-1185">Reference proteome</keyword>
<sequence length="238" mass="27951">MVWVGADKLISVVLCTMREQMLELACKQFIEQQVGKKELIIVLNNNSIDQDNWKKKLNGHANIFVYKQEESVTLGECLNFGAEKARYDVIAKWDDDDYYSPHYLAKSLQEMRSVNADVIGKAAFFVYFKQEELLTVYRPQLNNRFIHNPKFALAGGTLVFKKNVWKRSPFQPINSGEDAQFQHDCRKLGFKIYSGSHKDYVLIRYPEKHNHSWKIENQLFRKQCKRIAVTDRFEEFVI</sequence>
<evidence type="ECO:0000259" key="1">
    <source>
        <dbReference type="Pfam" id="PF00535"/>
    </source>
</evidence>
<feature type="domain" description="Glycosyltransferase 2-like" evidence="1">
    <location>
        <begin position="11"/>
        <end position="120"/>
    </location>
</feature>
<accession>A0A417Z0I1</accession>
<dbReference type="InterPro" id="IPR029044">
    <property type="entry name" value="Nucleotide-diphossugar_trans"/>
</dbReference>
<dbReference type="CDD" id="cd00761">
    <property type="entry name" value="Glyco_tranf_GTA_type"/>
    <property type="match status" value="1"/>
</dbReference>
<dbReference type="Pfam" id="PF00535">
    <property type="entry name" value="Glycos_transf_2"/>
    <property type="match status" value="1"/>
</dbReference>
<gene>
    <name evidence="2" type="ORF">D1B31_02690</name>
</gene>